<accession>X1KGA6</accession>
<reference evidence="2" key="1">
    <citation type="journal article" date="2014" name="Front. Microbiol.">
        <title>High frequency of phylogenetically diverse reductive dehalogenase-homologous genes in deep subseafloor sedimentary metagenomes.</title>
        <authorList>
            <person name="Kawai M."/>
            <person name="Futagami T."/>
            <person name="Toyoda A."/>
            <person name="Takaki Y."/>
            <person name="Nishi S."/>
            <person name="Hori S."/>
            <person name="Arai W."/>
            <person name="Tsubouchi T."/>
            <person name="Morono Y."/>
            <person name="Uchiyama I."/>
            <person name="Ito T."/>
            <person name="Fujiyama A."/>
            <person name="Inagaki F."/>
            <person name="Takami H."/>
        </authorList>
    </citation>
    <scope>NUCLEOTIDE SEQUENCE</scope>
    <source>
        <strain evidence="2">Expedition CK06-06</strain>
    </source>
</reference>
<dbReference type="EMBL" id="BARU01045369">
    <property type="protein sequence ID" value="GAH92660.1"/>
    <property type="molecule type" value="Genomic_DNA"/>
</dbReference>
<protein>
    <submittedName>
        <fullName evidence="2">Uncharacterized protein</fullName>
    </submittedName>
</protein>
<gene>
    <name evidence="2" type="ORF">S03H2_68871</name>
</gene>
<feature type="compositionally biased region" description="Basic and acidic residues" evidence="1">
    <location>
        <begin position="117"/>
        <end position="126"/>
    </location>
</feature>
<name>X1KGA6_9ZZZZ</name>
<feature type="non-terminal residue" evidence="2">
    <location>
        <position position="1"/>
    </location>
</feature>
<evidence type="ECO:0000313" key="2">
    <source>
        <dbReference type="EMBL" id="GAH92660.1"/>
    </source>
</evidence>
<evidence type="ECO:0000256" key="1">
    <source>
        <dbReference type="SAM" id="MobiDB-lite"/>
    </source>
</evidence>
<proteinExistence type="predicted"/>
<dbReference type="AlphaFoldDB" id="X1KGA6"/>
<sequence>IITLVLTANPPGGFTPGTFDSTYTWEFMVTDPSAATHTYTLQTSAANGSPIDFPEINVKQGTTDLPDGMDDIIIQGVEIDTRFVGIDGNGKGVDALPRRDGKQRAQVVDTGIHRLIGEHRRSKEQQKQNSSYDHSRFSTEHGFSPSQSSCSV</sequence>
<feature type="region of interest" description="Disordered" evidence="1">
    <location>
        <begin position="117"/>
        <end position="152"/>
    </location>
</feature>
<organism evidence="2">
    <name type="scientific">marine sediment metagenome</name>
    <dbReference type="NCBI Taxonomy" id="412755"/>
    <lineage>
        <taxon>unclassified sequences</taxon>
        <taxon>metagenomes</taxon>
        <taxon>ecological metagenomes</taxon>
    </lineage>
</organism>
<feature type="non-terminal residue" evidence="2">
    <location>
        <position position="152"/>
    </location>
</feature>
<comment type="caution">
    <text evidence="2">The sequence shown here is derived from an EMBL/GenBank/DDBJ whole genome shotgun (WGS) entry which is preliminary data.</text>
</comment>